<dbReference type="PANTHER" id="PTHR14700:SF0">
    <property type="entry name" value="PENTATRICOPEPTIDE REPEAT-CONTAINING PROTEIN 2, MITOCHONDRIAL"/>
    <property type="match status" value="1"/>
</dbReference>
<sequence length="385" mass="45001">MLVGLRLLRFNCPLMFNSVLRNTLLKGTVCLGINRFIFSDNSLGLNGYKATRVQMHQQFANVENSFREKMKEIINSENSIVFTEDLKAMLHLVNKNSEDVNLIINMMHKFNNQNKELRFGTYIFGPVIMRAFYYLDEPDIALNAFLDSKLTYFFDQNITYTILMTLLYKHEKYSDIRKVYDIVKTRNIDIQRFPRNPLISVIAGCYKENSPESLQYALENWRELTNRGLRPIRRVITYIAALAINQNSPEVALEILTGLRTSRYIDNRCLKVYAYAKLNRLIDVITILRQSTETRDVNKECYFSDTIEFVEKAAENADDGIKEELIKIITIMRAEGLVDTNTLTAHLDQPIERHDAKPRERFTTFHNYNNHDQPRRRSLGLKELL</sequence>
<dbReference type="GO" id="GO:0005739">
    <property type="term" value="C:mitochondrion"/>
    <property type="evidence" value="ECO:0007669"/>
    <property type="project" value="InterPro"/>
</dbReference>
<protein>
    <recommendedName>
        <fullName evidence="3">Pentatricopeptide repeat-containing protein 2</fullName>
    </recommendedName>
</protein>
<dbReference type="InterPro" id="IPR034629">
    <property type="entry name" value="PTCD2"/>
</dbReference>
<reference evidence="1" key="1">
    <citation type="submission" date="2021-08" db="EMBL/GenBank/DDBJ databases">
        <authorList>
            <person name="Misof B."/>
            <person name="Oliver O."/>
            <person name="Podsiadlowski L."/>
            <person name="Donath A."/>
            <person name="Peters R."/>
            <person name="Mayer C."/>
            <person name="Rust J."/>
            <person name="Gunkel S."/>
            <person name="Lesny P."/>
            <person name="Martin S."/>
            <person name="Oeyen J.P."/>
            <person name="Petersen M."/>
            <person name="Panagiotis P."/>
            <person name="Wilbrandt J."/>
            <person name="Tanja T."/>
        </authorList>
    </citation>
    <scope>NUCLEOTIDE SEQUENCE</scope>
    <source>
        <strain evidence="1">GBR_01_08_01A</strain>
        <tissue evidence="1">Thorax + abdomen</tissue>
    </source>
</reference>
<evidence type="ECO:0000313" key="1">
    <source>
        <dbReference type="EMBL" id="KAK2584179.1"/>
    </source>
</evidence>
<keyword evidence="2" id="KW-1185">Reference proteome</keyword>
<dbReference type="Proteomes" id="UP001258017">
    <property type="component" value="Unassembled WGS sequence"/>
</dbReference>
<name>A0AAD9VRJ5_9HYME</name>
<evidence type="ECO:0000313" key="2">
    <source>
        <dbReference type="Proteomes" id="UP001258017"/>
    </source>
</evidence>
<comment type="caution">
    <text evidence="1">The sequence shown here is derived from an EMBL/GenBank/DDBJ whole genome shotgun (WGS) entry which is preliminary data.</text>
</comment>
<organism evidence="1 2">
    <name type="scientific">Odynerus spinipes</name>
    <dbReference type="NCBI Taxonomy" id="1348599"/>
    <lineage>
        <taxon>Eukaryota</taxon>
        <taxon>Metazoa</taxon>
        <taxon>Ecdysozoa</taxon>
        <taxon>Arthropoda</taxon>
        <taxon>Hexapoda</taxon>
        <taxon>Insecta</taxon>
        <taxon>Pterygota</taxon>
        <taxon>Neoptera</taxon>
        <taxon>Endopterygota</taxon>
        <taxon>Hymenoptera</taxon>
        <taxon>Apocrita</taxon>
        <taxon>Aculeata</taxon>
        <taxon>Vespoidea</taxon>
        <taxon>Vespidae</taxon>
        <taxon>Eumeninae</taxon>
        <taxon>Odynerus</taxon>
    </lineage>
</organism>
<dbReference type="GO" id="GO:0003723">
    <property type="term" value="F:RNA binding"/>
    <property type="evidence" value="ECO:0007669"/>
    <property type="project" value="TreeGrafter"/>
</dbReference>
<dbReference type="AlphaFoldDB" id="A0AAD9VRJ5"/>
<gene>
    <name evidence="1" type="ORF">KPH14_006607</name>
</gene>
<dbReference type="EMBL" id="JAIFRP010000026">
    <property type="protein sequence ID" value="KAK2584179.1"/>
    <property type="molecule type" value="Genomic_DNA"/>
</dbReference>
<dbReference type="PANTHER" id="PTHR14700">
    <property type="entry name" value="PENTATRICOPEPTIDE REPEAT-CONTAINING PROTEIN 2, MITOCHONDRIAL"/>
    <property type="match status" value="1"/>
</dbReference>
<accession>A0AAD9VRJ5</accession>
<dbReference type="GO" id="GO:0007005">
    <property type="term" value="P:mitochondrion organization"/>
    <property type="evidence" value="ECO:0007669"/>
    <property type="project" value="TreeGrafter"/>
</dbReference>
<reference evidence="1" key="2">
    <citation type="journal article" date="2023" name="Commun. Biol.">
        <title>Intrasexual cuticular hydrocarbon dimorphism in a wasp sheds light on hydrocarbon biosynthesis genes in Hymenoptera.</title>
        <authorList>
            <person name="Moris V.C."/>
            <person name="Podsiadlowski L."/>
            <person name="Martin S."/>
            <person name="Oeyen J.P."/>
            <person name="Donath A."/>
            <person name="Petersen M."/>
            <person name="Wilbrandt J."/>
            <person name="Misof B."/>
            <person name="Liedtke D."/>
            <person name="Thamm M."/>
            <person name="Scheiner R."/>
            <person name="Schmitt T."/>
            <person name="Niehuis O."/>
        </authorList>
    </citation>
    <scope>NUCLEOTIDE SEQUENCE</scope>
    <source>
        <strain evidence="1">GBR_01_08_01A</strain>
    </source>
</reference>
<proteinExistence type="predicted"/>
<evidence type="ECO:0008006" key="3">
    <source>
        <dbReference type="Google" id="ProtNLM"/>
    </source>
</evidence>
<dbReference type="GO" id="GO:0050684">
    <property type="term" value="P:regulation of mRNA processing"/>
    <property type="evidence" value="ECO:0007669"/>
    <property type="project" value="InterPro"/>
</dbReference>